<keyword evidence="3" id="KW-0812">Transmembrane</keyword>
<dbReference type="Pfam" id="PF02416">
    <property type="entry name" value="TatA_B_E"/>
    <property type="match status" value="1"/>
</dbReference>
<sequence length="73" mass="7815">MFDSIDDWLIIAVVAGILFYGSTKIPQLARSLGRSMGEFKRGRLEVDRELKAEQAALAAGTAPSPPTTTGPSH</sequence>
<reference evidence="8" key="2">
    <citation type="journal article" date="2014" name="ISME J.">
        <title>Microbial stratification in low pH oxic and suboxic macroscopic growths along an acid mine drainage.</title>
        <authorList>
            <person name="Mendez-Garcia C."/>
            <person name="Mesa V."/>
            <person name="Sprenger R.R."/>
            <person name="Richter M."/>
            <person name="Diez M.S."/>
            <person name="Solano J."/>
            <person name="Bargiela R."/>
            <person name="Golyshina O.V."/>
            <person name="Manteca A."/>
            <person name="Ramos J.L."/>
            <person name="Gallego J.R."/>
            <person name="Llorente I."/>
            <person name="Martins Dos Santos V.A."/>
            <person name="Jensen O.N."/>
            <person name="Pelaez A.I."/>
            <person name="Sanchez J."/>
            <person name="Ferrer M."/>
        </authorList>
    </citation>
    <scope>NUCLEOTIDE SEQUENCE</scope>
</reference>
<accession>T1C7J2</accession>
<keyword evidence="6" id="KW-0811">Translocation</keyword>
<dbReference type="Gene3D" id="1.20.5.3310">
    <property type="match status" value="1"/>
</dbReference>
<dbReference type="GO" id="GO:0016020">
    <property type="term" value="C:membrane"/>
    <property type="evidence" value="ECO:0007669"/>
    <property type="project" value="UniProtKB-ARBA"/>
</dbReference>
<protein>
    <submittedName>
        <fullName evidence="8">Twin-arginine translocation protein, TatA/E family subunit</fullName>
    </submittedName>
</protein>
<evidence type="ECO:0000256" key="1">
    <source>
        <dbReference type="ARBA" id="ARBA00004167"/>
    </source>
</evidence>
<dbReference type="PANTHER" id="PTHR42982">
    <property type="entry name" value="SEC-INDEPENDENT PROTEIN TRANSLOCASE PROTEIN TATA"/>
    <property type="match status" value="1"/>
</dbReference>
<dbReference type="InterPro" id="IPR003369">
    <property type="entry name" value="TatA/B/E"/>
</dbReference>
<evidence type="ECO:0000313" key="8">
    <source>
        <dbReference type="EMBL" id="EQD76873.1"/>
    </source>
</evidence>
<keyword evidence="5" id="KW-1133">Transmembrane helix</keyword>
<name>T1C7J2_9ZZZZ</name>
<reference evidence="8" key="1">
    <citation type="submission" date="2013-08" db="EMBL/GenBank/DDBJ databases">
        <authorList>
            <person name="Mendez C."/>
            <person name="Richter M."/>
            <person name="Ferrer M."/>
            <person name="Sanchez J."/>
        </authorList>
    </citation>
    <scope>NUCLEOTIDE SEQUENCE</scope>
</reference>
<evidence type="ECO:0000256" key="3">
    <source>
        <dbReference type="ARBA" id="ARBA00022692"/>
    </source>
</evidence>
<evidence type="ECO:0000256" key="6">
    <source>
        <dbReference type="ARBA" id="ARBA00023010"/>
    </source>
</evidence>
<dbReference type="GO" id="GO:0015031">
    <property type="term" value="P:protein transport"/>
    <property type="evidence" value="ECO:0007669"/>
    <property type="project" value="UniProtKB-KW"/>
</dbReference>
<keyword evidence="4" id="KW-0653">Protein transport</keyword>
<comment type="subcellular location">
    <subcellularLocation>
        <location evidence="1">Membrane</location>
        <topology evidence="1">Single-pass membrane protein</topology>
    </subcellularLocation>
</comment>
<proteinExistence type="predicted"/>
<dbReference type="AlphaFoldDB" id="T1C7J2"/>
<gene>
    <name evidence="8" type="ORF">B1B_01387</name>
</gene>
<evidence type="ECO:0000256" key="2">
    <source>
        <dbReference type="ARBA" id="ARBA00022448"/>
    </source>
</evidence>
<dbReference type="EMBL" id="AUZY01000957">
    <property type="protein sequence ID" value="EQD76873.1"/>
    <property type="molecule type" value="Genomic_DNA"/>
</dbReference>
<keyword evidence="7" id="KW-0472">Membrane</keyword>
<keyword evidence="2" id="KW-0813">Transport</keyword>
<evidence type="ECO:0000256" key="5">
    <source>
        <dbReference type="ARBA" id="ARBA00022989"/>
    </source>
</evidence>
<comment type="caution">
    <text evidence="8">The sequence shown here is derived from an EMBL/GenBank/DDBJ whole genome shotgun (WGS) entry which is preliminary data.</text>
</comment>
<evidence type="ECO:0000256" key="7">
    <source>
        <dbReference type="ARBA" id="ARBA00023136"/>
    </source>
</evidence>
<evidence type="ECO:0000256" key="4">
    <source>
        <dbReference type="ARBA" id="ARBA00022927"/>
    </source>
</evidence>
<dbReference type="PANTHER" id="PTHR42982:SF1">
    <property type="entry name" value="SEC-INDEPENDENT PROTEIN TRANSLOCASE PROTEIN TATA"/>
    <property type="match status" value="1"/>
</dbReference>
<organism evidence="8">
    <name type="scientific">mine drainage metagenome</name>
    <dbReference type="NCBI Taxonomy" id="410659"/>
    <lineage>
        <taxon>unclassified sequences</taxon>
        <taxon>metagenomes</taxon>
        <taxon>ecological metagenomes</taxon>
    </lineage>
</organism>